<keyword evidence="6" id="KW-0946">Virion</keyword>
<evidence type="ECO:0000256" key="6">
    <source>
        <dbReference type="ARBA" id="ARBA00022844"/>
    </source>
</evidence>
<sequence length="125" mass="13689">EIRRQDVSFIMDKVPQNINILLQIPSHTLVALLRASTYSLIAVKGDVPNGAPEKALDTAKALTRLALPTAPRVLATVGECRYSRNAPNLRLQVLAQVARTPSIKTRTLLMAETPRLAIEPVQTNL</sequence>
<evidence type="ECO:0000313" key="8">
    <source>
        <dbReference type="EMBL" id="AAA42636.1"/>
    </source>
</evidence>
<comment type="subcellular location">
    <subcellularLocation>
        <location evidence="2">Host cell</location>
    </subcellularLocation>
    <subcellularLocation>
        <location evidence="1">Virion</location>
    </subcellularLocation>
</comment>
<organism evidence="8">
    <name type="scientific">Foot-and-mouth disease virus</name>
    <dbReference type="NCBI Taxonomy" id="12110"/>
    <lineage>
        <taxon>Viruses</taxon>
        <taxon>Riboviria</taxon>
        <taxon>Orthornavirae</taxon>
        <taxon>Pisuviricota</taxon>
        <taxon>Pisoniviricetes</taxon>
        <taxon>Picornavirales</taxon>
        <taxon>Picornaviridae</taxon>
        <taxon>Caphthovirinae</taxon>
        <taxon>Aphthovirus</taxon>
        <taxon>Aphthovirus vesiculae</taxon>
    </lineage>
</organism>
<evidence type="ECO:0000256" key="3">
    <source>
        <dbReference type="ARBA" id="ARBA00020107"/>
    </source>
</evidence>
<evidence type="ECO:0000256" key="7">
    <source>
        <dbReference type="ARBA" id="ARBA00023296"/>
    </source>
</evidence>
<proteinExistence type="predicted"/>
<feature type="non-terminal residue" evidence="8">
    <location>
        <position position="125"/>
    </location>
</feature>
<dbReference type="GO" id="GO:0044423">
    <property type="term" value="C:virion component"/>
    <property type="evidence" value="ECO:0007669"/>
    <property type="project" value="UniProtKB-KW"/>
</dbReference>
<dbReference type="EMBL" id="M15974">
    <property type="protein sequence ID" value="AAA42636.1"/>
    <property type="molecule type" value="Genomic_RNA"/>
</dbReference>
<evidence type="ECO:0000256" key="4">
    <source>
        <dbReference type="ARBA" id="ARBA00022581"/>
    </source>
</evidence>
<keyword evidence="5" id="KW-1161">Viral attachment to host cell</keyword>
<accession>Q65073</accession>
<dbReference type="GO" id="GO:0043657">
    <property type="term" value="C:host cell"/>
    <property type="evidence" value="ECO:0007669"/>
    <property type="project" value="UniProtKB-SubCell"/>
</dbReference>
<protein>
    <recommendedName>
        <fullName evidence="3">Genome polyprotein</fullName>
    </recommendedName>
</protein>
<name>Q65073_9PICO</name>
<feature type="non-terminal residue" evidence="8">
    <location>
        <position position="1"/>
    </location>
</feature>
<evidence type="ECO:0000256" key="2">
    <source>
        <dbReference type="ARBA" id="ARBA00004340"/>
    </source>
</evidence>
<keyword evidence="4" id="KW-0945">Host-virus interaction</keyword>
<dbReference type="InterPro" id="IPR029053">
    <property type="entry name" value="Viral_coat"/>
</dbReference>
<dbReference type="Gene3D" id="2.60.120.20">
    <property type="match status" value="1"/>
</dbReference>
<dbReference type="GO" id="GO:0046718">
    <property type="term" value="P:symbiont entry into host cell"/>
    <property type="evidence" value="ECO:0007669"/>
    <property type="project" value="UniProtKB-KW"/>
</dbReference>
<dbReference type="GO" id="GO:0019062">
    <property type="term" value="P:virion attachment to host cell"/>
    <property type="evidence" value="ECO:0007669"/>
    <property type="project" value="UniProtKB-KW"/>
</dbReference>
<evidence type="ECO:0000256" key="5">
    <source>
        <dbReference type="ARBA" id="ARBA00022804"/>
    </source>
</evidence>
<reference evidence="8" key="1">
    <citation type="journal article" date="1987" name="J. Virol.">
        <title>Subtyping of European foot-and-mouth disease virus strains by nucleotide sequence determination.</title>
        <authorList>
            <person name="Beck E."/>
            <person name="Strohmaier K."/>
        </authorList>
    </citation>
    <scope>NUCLEOTIDE SEQUENCE</scope>
</reference>
<keyword evidence="7" id="KW-1160">Virus entry into host cell</keyword>
<evidence type="ECO:0000256" key="1">
    <source>
        <dbReference type="ARBA" id="ARBA00004328"/>
    </source>
</evidence>